<feature type="transmembrane region" description="Helical" evidence="7">
    <location>
        <begin position="71"/>
        <end position="94"/>
    </location>
</feature>
<keyword evidence="9" id="KW-1185">Reference proteome</keyword>
<dbReference type="GO" id="GO:0034755">
    <property type="term" value="P:iron ion transmembrane transport"/>
    <property type="evidence" value="ECO:0007669"/>
    <property type="project" value="TreeGrafter"/>
</dbReference>
<evidence type="ECO:0000256" key="7">
    <source>
        <dbReference type="SAM" id="Phobius"/>
    </source>
</evidence>
<evidence type="ECO:0000256" key="1">
    <source>
        <dbReference type="ARBA" id="ARBA00004141"/>
    </source>
</evidence>
<protein>
    <submittedName>
        <fullName evidence="8">Natural resistance-associated macrophage protein</fullName>
    </submittedName>
</protein>
<keyword evidence="4" id="KW-0769">Symport</keyword>
<feature type="transmembrane region" description="Helical" evidence="7">
    <location>
        <begin position="106"/>
        <end position="126"/>
    </location>
</feature>
<accession>A0A158KIS1</accession>
<keyword evidence="6 7" id="KW-0472">Membrane</keyword>
<proteinExistence type="predicted"/>
<comment type="subcellular location">
    <subcellularLocation>
        <location evidence="1">Membrane</location>
        <topology evidence="1">Multi-pass membrane protein</topology>
    </subcellularLocation>
</comment>
<evidence type="ECO:0000256" key="6">
    <source>
        <dbReference type="ARBA" id="ARBA00023136"/>
    </source>
</evidence>
<evidence type="ECO:0000256" key="3">
    <source>
        <dbReference type="ARBA" id="ARBA00022692"/>
    </source>
</evidence>
<comment type="caution">
    <text evidence="8">The sequence shown here is derived from an EMBL/GenBank/DDBJ whole genome shotgun (WGS) entry which is preliminary data.</text>
</comment>
<gene>
    <name evidence="8" type="ORF">AWB66_06356</name>
</gene>
<evidence type="ECO:0000256" key="2">
    <source>
        <dbReference type="ARBA" id="ARBA00022448"/>
    </source>
</evidence>
<dbReference type="GO" id="GO:0015293">
    <property type="term" value="F:symporter activity"/>
    <property type="evidence" value="ECO:0007669"/>
    <property type="project" value="UniProtKB-KW"/>
</dbReference>
<feature type="transmembrane region" description="Helical" evidence="7">
    <location>
        <begin position="380"/>
        <end position="403"/>
    </location>
</feature>
<feature type="transmembrane region" description="Helical" evidence="7">
    <location>
        <begin position="261"/>
        <end position="284"/>
    </location>
</feature>
<evidence type="ECO:0000313" key="9">
    <source>
        <dbReference type="Proteomes" id="UP000054717"/>
    </source>
</evidence>
<evidence type="ECO:0000313" key="8">
    <source>
        <dbReference type="EMBL" id="SAL80997.1"/>
    </source>
</evidence>
<feature type="transmembrane region" description="Helical" evidence="7">
    <location>
        <begin position="351"/>
        <end position="374"/>
    </location>
</feature>
<feature type="transmembrane region" description="Helical" evidence="7">
    <location>
        <begin position="173"/>
        <end position="193"/>
    </location>
</feature>
<feature type="transmembrane region" description="Helical" evidence="7">
    <location>
        <begin position="415"/>
        <end position="438"/>
    </location>
</feature>
<dbReference type="AlphaFoldDB" id="A0A158KIS1"/>
<sequence>MRTAPSIALADWAMVTHHEKQLADETPRASKRAAHSWAADVGPGLASVASDNDPGGIATYTLAGAWYGFDVLWVCVLSYPSTVALQLIAARVAVVTGRGLTTNMRAHYSSLFYFFAVARFLFANTFNVAVDLLAMGVALHVFIGGSVAWLALLSGAASIALQCLVPYARYARIVKWMALAMFAYVGVIVVVEVPWQTVLMRAFVPRVDWNEEYITMLIAVLGTTVSPYLMFAQAEQEVRGGGRRDQKALNGQMRKIRRDTLLRTALSNAAALCMMIAAAATLHLMQKTPVGEPVDMARVLAPLAHGYASHVLAVAVIGSALLALPPLAGSAAQAVASSFNWPRGEQRDRRIAWLLVGVTGLGAAAAMVLAVLRVEPVHALYWSAVANGMTVTPVLALLVLLGAKREVVGDFVAHWTVRVLSWFATLATGAAIVAHFVLEFV</sequence>
<dbReference type="GO" id="GO:0005384">
    <property type="term" value="F:manganese ion transmembrane transporter activity"/>
    <property type="evidence" value="ECO:0007669"/>
    <property type="project" value="TreeGrafter"/>
</dbReference>
<dbReference type="EMBL" id="FCNZ02000090">
    <property type="protein sequence ID" value="SAL80997.1"/>
    <property type="molecule type" value="Genomic_DNA"/>
</dbReference>
<reference evidence="8" key="1">
    <citation type="submission" date="2016-01" db="EMBL/GenBank/DDBJ databases">
        <authorList>
            <person name="Peeters Charlotte."/>
        </authorList>
    </citation>
    <scope>NUCLEOTIDE SEQUENCE</scope>
    <source>
        <strain evidence="8">LMG 22936</strain>
    </source>
</reference>
<keyword evidence="5 7" id="KW-1133">Transmembrane helix</keyword>
<dbReference type="PANTHER" id="PTHR11706:SF33">
    <property type="entry name" value="NATURAL RESISTANCE-ASSOCIATED MACROPHAGE PROTEIN 2"/>
    <property type="match status" value="1"/>
</dbReference>
<feature type="transmembrane region" description="Helical" evidence="7">
    <location>
        <begin position="132"/>
        <end position="161"/>
    </location>
</feature>
<dbReference type="GO" id="GO:0015086">
    <property type="term" value="F:cadmium ion transmembrane transporter activity"/>
    <property type="evidence" value="ECO:0007669"/>
    <property type="project" value="TreeGrafter"/>
</dbReference>
<dbReference type="GO" id="GO:0005886">
    <property type="term" value="C:plasma membrane"/>
    <property type="evidence" value="ECO:0007669"/>
    <property type="project" value="TreeGrafter"/>
</dbReference>
<evidence type="ECO:0000256" key="5">
    <source>
        <dbReference type="ARBA" id="ARBA00022989"/>
    </source>
</evidence>
<dbReference type="PANTHER" id="PTHR11706">
    <property type="entry name" value="SOLUTE CARRIER PROTEIN FAMILY 11 MEMBER"/>
    <property type="match status" value="1"/>
</dbReference>
<dbReference type="Pfam" id="PF01566">
    <property type="entry name" value="Nramp"/>
    <property type="match status" value="1"/>
</dbReference>
<keyword evidence="2" id="KW-0813">Transport</keyword>
<feature type="transmembrane region" description="Helical" evidence="7">
    <location>
        <begin position="304"/>
        <end position="324"/>
    </location>
</feature>
<keyword evidence="3 7" id="KW-0812">Transmembrane</keyword>
<name>A0A158KIS1_9BURK</name>
<evidence type="ECO:0000256" key="4">
    <source>
        <dbReference type="ARBA" id="ARBA00022847"/>
    </source>
</evidence>
<organism evidence="8 9">
    <name type="scientific">Caballeronia telluris</name>
    <dbReference type="NCBI Taxonomy" id="326475"/>
    <lineage>
        <taxon>Bacteria</taxon>
        <taxon>Pseudomonadati</taxon>
        <taxon>Pseudomonadota</taxon>
        <taxon>Betaproteobacteria</taxon>
        <taxon>Burkholderiales</taxon>
        <taxon>Burkholderiaceae</taxon>
        <taxon>Caballeronia</taxon>
    </lineage>
</organism>
<dbReference type="Proteomes" id="UP000054717">
    <property type="component" value="Unassembled WGS sequence"/>
</dbReference>
<dbReference type="InterPro" id="IPR001046">
    <property type="entry name" value="NRAMP_fam"/>
</dbReference>
<feature type="transmembrane region" description="Helical" evidence="7">
    <location>
        <begin position="213"/>
        <end position="231"/>
    </location>
</feature>